<name>A0A932ZTX8_UNCTE</name>
<accession>A0A932ZTX8</accession>
<evidence type="ECO:0000313" key="3">
    <source>
        <dbReference type="EMBL" id="MBI4251404.1"/>
    </source>
</evidence>
<dbReference type="SUPFAM" id="SSF52172">
    <property type="entry name" value="CheY-like"/>
    <property type="match status" value="1"/>
</dbReference>
<keyword evidence="2" id="KW-0067">ATP-binding</keyword>
<dbReference type="GO" id="GO:0051782">
    <property type="term" value="P:negative regulation of cell division"/>
    <property type="evidence" value="ECO:0007669"/>
    <property type="project" value="TreeGrafter"/>
</dbReference>
<keyword evidence="1" id="KW-0547">Nucleotide-binding</keyword>
<evidence type="ECO:0000256" key="2">
    <source>
        <dbReference type="ARBA" id="ARBA00022840"/>
    </source>
</evidence>
<gene>
    <name evidence="3" type="ORF">HY618_03010</name>
</gene>
<dbReference type="GO" id="GO:0016887">
    <property type="term" value="F:ATP hydrolysis activity"/>
    <property type="evidence" value="ECO:0007669"/>
    <property type="project" value="TreeGrafter"/>
</dbReference>
<dbReference type="GO" id="GO:0009898">
    <property type="term" value="C:cytoplasmic side of plasma membrane"/>
    <property type="evidence" value="ECO:0007669"/>
    <property type="project" value="TreeGrafter"/>
</dbReference>
<comment type="caution">
    <text evidence="3">The sequence shown here is derived from an EMBL/GenBank/DDBJ whole genome shotgun (WGS) entry which is preliminary data.</text>
</comment>
<evidence type="ECO:0000313" key="4">
    <source>
        <dbReference type="Proteomes" id="UP000752292"/>
    </source>
</evidence>
<organism evidence="3 4">
    <name type="scientific">Tectimicrobiota bacterium</name>
    <dbReference type="NCBI Taxonomy" id="2528274"/>
    <lineage>
        <taxon>Bacteria</taxon>
        <taxon>Pseudomonadati</taxon>
        <taxon>Nitrospinota/Tectimicrobiota group</taxon>
        <taxon>Candidatus Tectimicrobiota</taxon>
    </lineage>
</organism>
<dbReference type="GO" id="GO:0005524">
    <property type="term" value="F:ATP binding"/>
    <property type="evidence" value="ECO:0007669"/>
    <property type="project" value="UniProtKB-KW"/>
</dbReference>
<dbReference type="InterPro" id="IPR033756">
    <property type="entry name" value="YlxH/NBP35"/>
</dbReference>
<dbReference type="GO" id="GO:0005829">
    <property type="term" value="C:cytosol"/>
    <property type="evidence" value="ECO:0007669"/>
    <property type="project" value="TreeGrafter"/>
</dbReference>
<dbReference type="PANTHER" id="PTHR43384">
    <property type="entry name" value="SEPTUM SITE-DETERMINING PROTEIN MIND HOMOLOG, CHLOROPLASTIC-RELATED"/>
    <property type="match status" value="1"/>
</dbReference>
<dbReference type="Gene3D" id="3.40.50.300">
    <property type="entry name" value="P-loop containing nucleotide triphosphate hydrolases"/>
    <property type="match status" value="1"/>
</dbReference>
<protein>
    <submittedName>
        <fullName evidence="3">P-loop NTPase</fullName>
    </submittedName>
</protein>
<dbReference type="SUPFAM" id="SSF52540">
    <property type="entry name" value="P-loop containing nucleoside triphosphate hydrolases"/>
    <property type="match status" value="1"/>
</dbReference>
<dbReference type="EMBL" id="JACQRX010000135">
    <property type="protein sequence ID" value="MBI4251404.1"/>
    <property type="molecule type" value="Genomic_DNA"/>
</dbReference>
<dbReference type="Proteomes" id="UP000752292">
    <property type="component" value="Unassembled WGS sequence"/>
</dbReference>
<reference evidence="3" key="1">
    <citation type="submission" date="2020-07" db="EMBL/GenBank/DDBJ databases">
        <title>Huge and variable diversity of episymbiotic CPR bacteria and DPANN archaea in groundwater ecosystems.</title>
        <authorList>
            <person name="He C.Y."/>
            <person name="Keren R."/>
            <person name="Whittaker M."/>
            <person name="Farag I.F."/>
            <person name="Doudna J."/>
            <person name="Cate J.H.D."/>
            <person name="Banfield J.F."/>
        </authorList>
    </citation>
    <scope>NUCLEOTIDE SEQUENCE</scope>
    <source>
        <strain evidence="3">NC_groundwater_1370_Ag_S-0.2um_69_93</strain>
    </source>
</reference>
<dbReference type="PANTHER" id="PTHR43384:SF13">
    <property type="entry name" value="SLR0110 PROTEIN"/>
    <property type="match status" value="1"/>
</dbReference>
<sequence>MNAAFTPLVLILDDDQKNLKAVPPMLEGKGKVVYAGSLEEARGALDGQTPHIALVACASGPAEAEGRLADLGMTPGWLIAGATSGQAADPEFLRGAMQARFNDILSIPPEADALHEAFDNGLRHIQGPEGAKGKVVALYSGKGGTGVSTLAVNLALALNHQGGLRVGVLDLDLQCGVVASLMNLQPTQTLGKLGDVAAGDANALRDELLSRITNHESGVRVIAAPPILHDGLNITAEMVSRVIRILRDRFDLLLVDTPKWVGDRLVAALDEADQILLVTEPLIPSLAKARESLRLFSRFEYTQEKVALVFNRVTKESELQPEEAAQALSRPAYFAVPEEHARLIEAANRGVPPLADAAARGPFAKAVAGLAEKLRADLGFGAPKAQPKKRGFLFGRKAS</sequence>
<dbReference type="Pfam" id="PF10609">
    <property type="entry name" value="ParA"/>
    <property type="match status" value="1"/>
</dbReference>
<dbReference type="InterPro" id="IPR050625">
    <property type="entry name" value="ParA/MinD_ATPase"/>
</dbReference>
<evidence type="ECO:0000256" key="1">
    <source>
        <dbReference type="ARBA" id="ARBA00022741"/>
    </source>
</evidence>
<proteinExistence type="predicted"/>
<dbReference type="InterPro" id="IPR027417">
    <property type="entry name" value="P-loop_NTPase"/>
</dbReference>
<dbReference type="AlphaFoldDB" id="A0A932ZTX8"/>
<dbReference type="InterPro" id="IPR011006">
    <property type="entry name" value="CheY-like_superfamily"/>
</dbReference>